<evidence type="ECO:0000259" key="5">
    <source>
        <dbReference type="PROSITE" id="PS50931"/>
    </source>
</evidence>
<dbReference type="FunFam" id="1.10.10.10:FF:000001">
    <property type="entry name" value="LysR family transcriptional regulator"/>
    <property type="match status" value="1"/>
</dbReference>
<sequence length="297" mass="33427">MELHQLQYVIEIARHNHFTRAAEEICVSQSTLSQQVTKLEEELGVKLFDRTTRTVRPTPAGEEFIFYAKRILSDIERAKNRMQEYAGLSKGKIKIGAINSMSNLANIIVNFQKDYPGLNIMIVEEGSYKLLEMLQTLQIDIAIITPPVEMNLQTTADIYELIDDDLVLVTPKNHPLAQRDKIDLAEAAQEKFIFPSRTHSAYNLALQACRDANFDPDIVCESSSLYSRFDLVSKEMGVSLVSSKGVKSSDNDKVSTIALTKSIKKPTVLALLKHTYHPPAVMAFRDYILDSVSFKQA</sequence>
<dbReference type="EMBL" id="RHHR01000008">
    <property type="protein sequence ID" value="RNB76185.1"/>
    <property type="molecule type" value="Genomic_DNA"/>
</dbReference>
<keyword evidence="2" id="KW-0805">Transcription regulation</keyword>
<organism evidence="6 7">
    <name type="scientific">Brevibacillus invocatus</name>
    <dbReference type="NCBI Taxonomy" id="173959"/>
    <lineage>
        <taxon>Bacteria</taxon>
        <taxon>Bacillati</taxon>
        <taxon>Bacillota</taxon>
        <taxon>Bacilli</taxon>
        <taxon>Bacillales</taxon>
        <taxon>Paenibacillaceae</taxon>
        <taxon>Brevibacillus</taxon>
    </lineage>
</organism>
<comment type="caution">
    <text evidence="6">The sequence shown here is derived from an EMBL/GenBank/DDBJ whole genome shotgun (WGS) entry which is preliminary data.</text>
</comment>
<dbReference type="GO" id="GO:0032993">
    <property type="term" value="C:protein-DNA complex"/>
    <property type="evidence" value="ECO:0007669"/>
    <property type="project" value="TreeGrafter"/>
</dbReference>
<dbReference type="SUPFAM" id="SSF53850">
    <property type="entry name" value="Periplasmic binding protein-like II"/>
    <property type="match status" value="1"/>
</dbReference>
<dbReference type="PANTHER" id="PTHR30346:SF28">
    <property type="entry name" value="HTH-TYPE TRANSCRIPTIONAL REGULATOR CYNR"/>
    <property type="match status" value="1"/>
</dbReference>
<keyword evidence="3" id="KW-0238">DNA-binding</keyword>
<dbReference type="InterPro" id="IPR000847">
    <property type="entry name" value="LysR_HTH_N"/>
</dbReference>
<accession>A0A3M8CMT1</accession>
<dbReference type="RefSeq" id="WP_122907849.1">
    <property type="nucleotide sequence ID" value="NZ_CBCSBE010000002.1"/>
</dbReference>
<dbReference type="Pfam" id="PF00126">
    <property type="entry name" value="HTH_1"/>
    <property type="match status" value="1"/>
</dbReference>
<keyword evidence="7" id="KW-1185">Reference proteome</keyword>
<dbReference type="GO" id="GO:0003677">
    <property type="term" value="F:DNA binding"/>
    <property type="evidence" value="ECO:0007669"/>
    <property type="project" value="UniProtKB-KW"/>
</dbReference>
<reference evidence="6 7" key="1">
    <citation type="submission" date="2018-10" db="EMBL/GenBank/DDBJ databases">
        <title>Phylogenomics of Brevibacillus.</title>
        <authorList>
            <person name="Dunlap C."/>
        </authorList>
    </citation>
    <scope>NUCLEOTIDE SEQUENCE [LARGE SCALE GENOMIC DNA]</scope>
    <source>
        <strain evidence="6 7">JCM 12215</strain>
    </source>
</reference>
<dbReference type="PANTHER" id="PTHR30346">
    <property type="entry name" value="TRANSCRIPTIONAL DUAL REGULATOR HCAR-RELATED"/>
    <property type="match status" value="1"/>
</dbReference>
<dbReference type="PRINTS" id="PR00039">
    <property type="entry name" value="HTHLYSR"/>
</dbReference>
<dbReference type="Gene3D" id="1.10.10.10">
    <property type="entry name" value="Winged helix-like DNA-binding domain superfamily/Winged helix DNA-binding domain"/>
    <property type="match status" value="1"/>
</dbReference>
<dbReference type="SUPFAM" id="SSF46785">
    <property type="entry name" value="Winged helix' DNA-binding domain"/>
    <property type="match status" value="1"/>
</dbReference>
<evidence type="ECO:0000313" key="6">
    <source>
        <dbReference type="EMBL" id="RNB76185.1"/>
    </source>
</evidence>
<dbReference type="InterPro" id="IPR005119">
    <property type="entry name" value="LysR_subst-bd"/>
</dbReference>
<name>A0A3M8CMT1_9BACL</name>
<evidence type="ECO:0000256" key="2">
    <source>
        <dbReference type="ARBA" id="ARBA00023015"/>
    </source>
</evidence>
<gene>
    <name evidence="6" type="ORF">EDM52_04550</name>
</gene>
<dbReference type="Gene3D" id="3.40.190.290">
    <property type="match status" value="1"/>
</dbReference>
<evidence type="ECO:0000256" key="3">
    <source>
        <dbReference type="ARBA" id="ARBA00023125"/>
    </source>
</evidence>
<dbReference type="AlphaFoldDB" id="A0A3M8CMT1"/>
<dbReference type="Proteomes" id="UP000282028">
    <property type="component" value="Unassembled WGS sequence"/>
</dbReference>
<keyword evidence="4" id="KW-0804">Transcription</keyword>
<feature type="domain" description="HTH lysR-type" evidence="5">
    <location>
        <begin position="1"/>
        <end position="58"/>
    </location>
</feature>
<evidence type="ECO:0000313" key="7">
    <source>
        <dbReference type="Proteomes" id="UP000282028"/>
    </source>
</evidence>
<dbReference type="Pfam" id="PF03466">
    <property type="entry name" value="LysR_substrate"/>
    <property type="match status" value="1"/>
</dbReference>
<evidence type="ECO:0000256" key="1">
    <source>
        <dbReference type="ARBA" id="ARBA00009437"/>
    </source>
</evidence>
<dbReference type="CDD" id="cd05466">
    <property type="entry name" value="PBP2_LTTR_substrate"/>
    <property type="match status" value="1"/>
</dbReference>
<dbReference type="OrthoDB" id="9803735at2"/>
<protein>
    <submittedName>
        <fullName evidence="6">LysR family transcriptional regulator</fullName>
    </submittedName>
</protein>
<proteinExistence type="inferred from homology"/>
<dbReference type="PROSITE" id="PS50931">
    <property type="entry name" value="HTH_LYSR"/>
    <property type="match status" value="1"/>
</dbReference>
<evidence type="ECO:0000256" key="4">
    <source>
        <dbReference type="ARBA" id="ARBA00023163"/>
    </source>
</evidence>
<comment type="similarity">
    <text evidence="1">Belongs to the LysR transcriptional regulatory family.</text>
</comment>
<dbReference type="InterPro" id="IPR036388">
    <property type="entry name" value="WH-like_DNA-bd_sf"/>
</dbReference>
<dbReference type="GO" id="GO:0003700">
    <property type="term" value="F:DNA-binding transcription factor activity"/>
    <property type="evidence" value="ECO:0007669"/>
    <property type="project" value="InterPro"/>
</dbReference>
<dbReference type="InterPro" id="IPR036390">
    <property type="entry name" value="WH_DNA-bd_sf"/>
</dbReference>